<name>A0A9P0QPF2_9ASCO</name>
<evidence type="ECO:0000313" key="2">
    <source>
        <dbReference type="Proteomes" id="UP000837801"/>
    </source>
</evidence>
<dbReference type="AlphaFoldDB" id="A0A9P0QPF2"/>
<evidence type="ECO:0008006" key="3">
    <source>
        <dbReference type="Google" id="ProtNLM"/>
    </source>
</evidence>
<proteinExistence type="predicted"/>
<comment type="caution">
    <text evidence="1">The sequence shown here is derived from an EMBL/GenBank/DDBJ whole genome shotgun (WGS) entry which is preliminary data.</text>
</comment>
<reference evidence="1" key="1">
    <citation type="submission" date="2022-03" db="EMBL/GenBank/DDBJ databases">
        <authorList>
            <person name="Legras J.-L."/>
            <person name="Devillers H."/>
            <person name="Grondin C."/>
        </authorList>
    </citation>
    <scope>NUCLEOTIDE SEQUENCE</scope>
    <source>
        <strain evidence="1">CLIB 1423</strain>
    </source>
</reference>
<evidence type="ECO:0000313" key="1">
    <source>
        <dbReference type="EMBL" id="CAH2353022.1"/>
    </source>
</evidence>
<dbReference type="Proteomes" id="UP000837801">
    <property type="component" value="Unassembled WGS sequence"/>
</dbReference>
<protein>
    <recommendedName>
        <fullName evidence="3">Thioredoxin domain-containing protein</fullName>
    </recommendedName>
</protein>
<gene>
    <name evidence="1" type="ORF">CLIB1423_09S01068</name>
</gene>
<organism evidence="1 2">
    <name type="scientific">[Candida] railenensis</name>
    <dbReference type="NCBI Taxonomy" id="45579"/>
    <lineage>
        <taxon>Eukaryota</taxon>
        <taxon>Fungi</taxon>
        <taxon>Dikarya</taxon>
        <taxon>Ascomycota</taxon>
        <taxon>Saccharomycotina</taxon>
        <taxon>Pichiomycetes</taxon>
        <taxon>Debaryomycetaceae</taxon>
        <taxon>Kurtzmaniella</taxon>
    </lineage>
</organism>
<sequence length="148" mass="17543">MVKILESKEEIYYATQNESHTIIYFSSNIECPNPLNDKEYENLQLLYPEFYFYKVEVESFKNWQDYAMKNKIIALPMFSYYTNEYQFASYYAFSPLNKILLDTLVGFDEETDDDFSIDLESEVEDMSEGDCDGLLKDISKYINDTFVN</sequence>
<dbReference type="EMBL" id="CAKXYY010000009">
    <property type="protein sequence ID" value="CAH2353022.1"/>
    <property type="molecule type" value="Genomic_DNA"/>
</dbReference>
<accession>A0A9P0QPF2</accession>
<keyword evidence="2" id="KW-1185">Reference proteome</keyword>